<dbReference type="STRING" id="429701.A0A2G9GWZ2"/>
<feature type="coiled-coil region" evidence="1">
    <location>
        <begin position="746"/>
        <end position="920"/>
    </location>
</feature>
<keyword evidence="3" id="KW-0436">Ligase</keyword>
<keyword evidence="4" id="KW-1185">Reference proteome</keyword>
<sequence length="1912" mass="215918">MADNHVAEDISAGEAGGFSPVESAAAEGAGDSVDQMDPAGLTNGDALDSSHNELNDKKTVEDGGREDMFVDCPDEIENSESQQNSDERDNLQEDQSNELDSGIKIQQLVNEMELLRDMNVNSVAEKERLAREYEEERSVLKRELAQLRYQLEVLNEQQSTQAENADESGASLHEMISECSRLVKNILHEHIQTEEKVRELHSVVAMKDQEIDFLNAKVAELSESNNIAQSDLSARHENLSQLYEVQLEKDRHIEEFVNRILASVSMIHHQEELVDGSLTEKISNIEKSVTQLVEKYNVFISESDQLRGCLNEVGLDIDMIDEIGLFVMARGKILELRRKEENMYQNLSNLEDENRKLVEELEKQRLNVENVGAEIRRLSAEVEQEKNRYANTKEKLTMAVTKGKALVQQRDSLKQLLAEKTSELEKCSIELQEKTTALEAAEKTKELIAESEKFSASLQQSLAEKDITLQKYGEILSDSVATEEPQPADITEKLRWIVDENKSLKTISLQYHKLTDALSLFDFPETMASSELDARIHWLAESFYLFKEEALRLKSEIARTKEAANGEIEHLTTSFLAETQEKSYLQAELDELRSKCEAHETLQHELAEAREAVNNEIDHLTTSLLAESQEKSYIQLELENLRHKHEELFQKEYLVSLEKDKIVSLLLDASGLTNDGQEEVHQGKSDMATIIDNCLAKIKENTRDFGPAQVDAKLFENFQSLLYIRDLEMNLCKLIVEDDTLDGVQVSRLSDELESKSQELDALQNEKAILSHELETKTQELNALKNEKAVMSDELEMKTQELNALKNEKAVVSDELETMTEELNALKNEKAIMSDELETKTQELNALQDEKAVMQDSLQQLEDRCALLKEKLSMAVKKGKGLFQDRENLKAALNEKNTEIDRLKSELEQSSSRYTECQDQINTLSLDVERISPLEMDLAAAKEHADQLERFLAESNSMLQRVMEAIESITTPTDLSFEEPVEKVKWVAGYLSENEVAKTEVDKELREVKDEASSLASKLSDVQTMMKSLEDALSIAENNRSQLLDEKKELEVSKALLEEELGNEKDRNSSHTSKFEELSLSKKELEDALSLAEENISRIMNEKDIAEESRALAEEQLQKLKEEFSNHITGLANADKTIQSLEDALFEAQNNISKLSEENVTAQIGRADLDSEIKKIREEADSHASKLADASMRIKSLEVALLNAENKMAELVQEKKNTEEEILALTSKLESCMEELAGIRGSMGSQSVELSAQLSRLQLLLKDETLSSLIGQSFGTKFESLHGMGFLLKEMWDCFQEADFEVLQNSPMMEDDSSILPTLPSSLDVSMNIKMLDDEAVDSDSIIVHIEKMNERFHLKGKILADKFGNLSAHMDESIAAMLRRLRITKDRIVSVIKYAKSLKSQMQDMETHVQRQDDTIVSLESDIRTLLSACADATQTFDSSARKSMLELRSIHELAELDGRMSLELRAVEDDVAAALVTDHVKIAEKLLLVTRQNRDLSELFQDAIKKLTTVKKDTQRKLKETQLTCDEALEEGDRYKDKISKLDTDLKEQQNLYHRMMRERDDYKEKLDKLRERETELSTSLSKIRELEDSVLSAAQVKSILDKMNEIEVPDAVYAVGDSHESADVRKLYYVIDSFNESLQRLNSLSRENEKLQSTIDKQILEIDFLKKQVEDHMNNEKDSEKMSKLLELESGLQNIIRKLGGGDLMDDLKEGAMGPLPLIDKLVAGKMLESESLKSKNEELGAKLLGTQKIVDDLSNKVKLLEDSDRARTLPPEIDQERGTSVASSSTQSEISEIQDTAPLGKANNIPIVPSAAHARMLRKGSSDHLAINIDSESERLINNKESDEDKGHAFKSLNTSGLIPRQGRAVADRIDGIWVSGSRALMSHPRGRLGLIAYWLVLHIWLVGTVVL</sequence>
<proteinExistence type="predicted"/>
<feature type="coiled-coil region" evidence="1">
    <location>
        <begin position="998"/>
        <end position="1235"/>
    </location>
</feature>
<feature type="compositionally biased region" description="Basic and acidic residues" evidence="2">
    <location>
        <begin position="48"/>
        <end position="68"/>
    </location>
</feature>
<feature type="coiled-coil region" evidence="1">
    <location>
        <begin position="582"/>
        <end position="619"/>
    </location>
</feature>
<evidence type="ECO:0000256" key="2">
    <source>
        <dbReference type="SAM" id="MobiDB-lite"/>
    </source>
</evidence>
<dbReference type="PANTHER" id="PTHR43939">
    <property type="entry name" value="COILED-COIL DOMAIN-CONTAINING PROTEIN 158"/>
    <property type="match status" value="1"/>
</dbReference>
<name>A0A2G9GWZ2_9LAMI</name>
<feature type="coiled-coil region" evidence="1">
    <location>
        <begin position="333"/>
        <end position="444"/>
    </location>
</feature>
<comment type="caution">
    <text evidence="3">The sequence shown here is derived from an EMBL/GenBank/DDBJ whole genome shotgun (WGS) entry which is preliminary data.</text>
</comment>
<evidence type="ECO:0000313" key="4">
    <source>
        <dbReference type="Proteomes" id="UP000231279"/>
    </source>
</evidence>
<dbReference type="PANTHER" id="PTHR43939:SF68">
    <property type="entry name" value="CENTROSOMAL PROTEIN OF 290 KDA-LIKE"/>
    <property type="match status" value="1"/>
</dbReference>
<evidence type="ECO:0000256" key="1">
    <source>
        <dbReference type="SAM" id="Coils"/>
    </source>
</evidence>
<reference evidence="4" key="1">
    <citation type="journal article" date="2018" name="Gigascience">
        <title>Genome assembly of the Pink Ipe (Handroanthus impetiginosus, Bignoniaceae), a highly valued, ecologically keystone Neotropical timber forest tree.</title>
        <authorList>
            <person name="Silva-Junior O.B."/>
            <person name="Grattapaglia D."/>
            <person name="Novaes E."/>
            <person name="Collevatti R.G."/>
        </authorList>
    </citation>
    <scope>NUCLEOTIDE SEQUENCE [LARGE SCALE GENOMIC DNA]</scope>
    <source>
        <strain evidence="4">cv. UFG-1</strain>
    </source>
</reference>
<dbReference type="Proteomes" id="UP000231279">
    <property type="component" value="Unassembled WGS sequence"/>
</dbReference>
<feature type="coiled-coil region" evidence="1">
    <location>
        <begin position="123"/>
        <end position="157"/>
    </location>
</feature>
<feature type="region of interest" description="Disordered" evidence="2">
    <location>
        <begin position="1766"/>
        <end position="1797"/>
    </location>
</feature>
<dbReference type="SUPFAM" id="SSF57997">
    <property type="entry name" value="Tropomyosin"/>
    <property type="match status" value="1"/>
</dbReference>
<feature type="region of interest" description="Disordered" evidence="2">
    <location>
        <begin position="1"/>
        <end position="99"/>
    </location>
</feature>
<feature type="coiled-coil region" evidence="1">
    <location>
        <begin position="1506"/>
        <end position="1582"/>
    </location>
</feature>
<organism evidence="3 4">
    <name type="scientific">Handroanthus impetiginosus</name>
    <dbReference type="NCBI Taxonomy" id="429701"/>
    <lineage>
        <taxon>Eukaryota</taxon>
        <taxon>Viridiplantae</taxon>
        <taxon>Streptophyta</taxon>
        <taxon>Embryophyta</taxon>
        <taxon>Tracheophyta</taxon>
        <taxon>Spermatophyta</taxon>
        <taxon>Magnoliopsida</taxon>
        <taxon>eudicotyledons</taxon>
        <taxon>Gunneridae</taxon>
        <taxon>Pentapetalae</taxon>
        <taxon>asterids</taxon>
        <taxon>lamiids</taxon>
        <taxon>Lamiales</taxon>
        <taxon>Bignoniaceae</taxon>
        <taxon>Crescentiina</taxon>
        <taxon>Tabebuia alliance</taxon>
        <taxon>Handroanthus</taxon>
    </lineage>
</organism>
<feature type="coiled-coil region" evidence="1">
    <location>
        <begin position="1637"/>
        <end position="1685"/>
    </location>
</feature>
<dbReference type="GO" id="GO:0016874">
    <property type="term" value="F:ligase activity"/>
    <property type="evidence" value="ECO:0007669"/>
    <property type="project" value="UniProtKB-KW"/>
</dbReference>
<keyword evidence="1" id="KW-0175">Coiled coil</keyword>
<feature type="compositionally biased region" description="Low complexity" evidence="2">
    <location>
        <begin position="1783"/>
        <end position="1797"/>
    </location>
</feature>
<dbReference type="OrthoDB" id="10255522at2759"/>
<accession>A0A2G9GWZ2</accession>
<gene>
    <name evidence="3" type="ORF">CDL12_17891</name>
</gene>
<evidence type="ECO:0000313" key="3">
    <source>
        <dbReference type="EMBL" id="PIN09530.1"/>
    </source>
</evidence>
<protein>
    <submittedName>
        <fullName evidence="3">E3 ubiquitin ligase involved in syntaxin degradation</fullName>
    </submittedName>
</protein>
<dbReference type="EMBL" id="NKXS01003512">
    <property type="protein sequence ID" value="PIN09530.1"/>
    <property type="molecule type" value="Genomic_DNA"/>
</dbReference>